<dbReference type="Pfam" id="PF21157">
    <property type="entry name" value="DksA_N"/>
    <property type="match status" value="1"/>
</dbReference>
<comment type="caution">
    <text evidence="7">The sequence shown here is derived from an EMBL/GenBank/DDBJ whole genome shotgun (WGS) entry which is preliminary data.</text>
</comment>
<keyword evidence="1" id="KW-0479">Metal-binding</keyword>
<evidence type="ECO:0000259" key="6">
    <source>
        <dbReference type="Pfam" id="PF21157"/>
    </source>
</evidence>
<evidence type="ECO:0000313" key="8">
    <source>
        <dbReference type="Proteomes" id="UP000249061"/>
    </source>
</evidence>
<dbReference type="Proteomes" id="UP000249061">
    <property type="component" value="Unassembled WGS sequence"/>
</dbReference>
<accession>A0A2W5TQ84</accession>
<dbReference type="Gene3D" id="1.20.120.910">
    <property type="entry name" value="DksA, coiled-coil domain"/>
    <property type="match status" value="1"/>
</dbReference>
<dbReference type="SUPFAM" id="SSF57716">
    <property type="entry name" value="Glucocorticoid receptor-like (DNA-binding domain)"/>
    <property type="match status" value="1"/>
</dbReference>
<dbReference type="PROSITE" id="PS51128">
    <property type="entry name" value="ZF_DKSA_2"/>
    <property type="match status" value="1"/>
</dbReference>
<evidence type="ECO:0000256" key="3">
    <source>
        <dbReference type="ARBA" id="ARBA00022833"/>
    </source>
</evidence>
<evidence type="ECO:0000256" key="1">
    <source>
        <dbReference type="ARBA" id="ARBA00022723"/>
    </source>
</evidence>
<protein>
    <submittedName>
        <fullName evidence="7">Conjugal transfer protein TraR</fullName>
    </submittedName>
</protein>
<dbReference type="PANTHER" id="PTHR33823">
    <property type="entry name" value="RNA POLYMERASE-BINDING TRANSCRIPTION FACTOR DKSA-RELATED"/>
    <property type="match status" value="1"/>
</dbReference>
<keyword evidence="2" id="KW-0863">Zinc-finger</keyword>
<dbReference type="InterPro" id="IPR037187">
    <property type="entry name" value="DnaK_N"/>
</dbReference>
<dbReference type="InterPro" id="IPR020458">
    <property type="entry name" value="Znf_DskA_TraR_CS"/>
</dbReference>
<feature type="zinc finger region" description="dksA C4-type" evidence="4">
    <location>
        <begin position="90"/>
        <end position="114"/>
    </location>
</feature>
<feature type="domain" description="DnaK suppressor protein DksA N-terminal" evidence="6">
    <location>
        <begin position="12"/>
        <end position="82"/>
    </location>
</feature>
<dbReference type="PROSITE" id="PS01102">
    <property type="entry name" value="ZF_DKSA_1"/>
    <property type="match status" value="1"/>
</dbReference>
<dbReference type="GO" id="GO:0008270">
    <property type="term" value="F:zinc ion binding"/>
    <property type="evidence" value="ECO:0007669"/>
    <property type="project" value="UniProtKB-KW"/>
</dbReference>
<feature type="domain" description="Zinc finger DksA/TraR C4-type" evidence="5">
    <location>
        <begin position="85"/>
        <end position="120"/>
    </location>
</feature>
<keyword evidence="3" id="KW-0862">Zinc</keyword>
<evidence type="ECO:0000256" key="4">
    <source>
        <dbReference type="PROSITE-ProRule" id="PRU00510"/>
    </source>
</evidence>
<dbReference type="EMBL" id="QFQP01000004">
    <property type="protein sequence ID" value="PZR16007.1"/>
    <property type="molecule type" value="Genomic_DNA"/>
</dbReference>
<sequence>MSEKGVLSQKDLKRFKKSLEDSRKAILENARKTMEEESNFDTDDLPDEIDQASSEYAQSMAFRLRDREKFLLKKIEKALQRIEDGSFGMCERCEEPISMKRLEARPVTTLCIRCKEEQEKKEKSYG</sequence>
<dbReference type="AlphaFoldDB" id="A0A2W5TQ84"/>
<dbReference type="InterPro" id="IPR048489">
    <property type="entry name" value="DksA_N"/>
</dbReference>
<reference evidence="7 8" key="1">
    <citation type="submission" date="2017-08" db="EMBL/GenBank/DDBJ databases">
        <title>Infants hospitalized years apart are colonized by the same room-sourced microbial strains.</title>
        <authorList>
            <person name="Brooks B."/>
            <person name="Olm M.R."/>
            <person name="Firek B.A."/>
            <person name="Baker R."/>
            <person name="Thomas B.C."/>
            <person name="Morowitz M.J."/>
            <person name="Banfield J.F."/>
        </authorList>
    </citation>
    <scope>NUCLEOTIDE SEQUENCE [LARGE SCALE GENOMIC DNA]</scope>
    <source>
        <strain evidence="7">S2_003_000_R2_14</strain>
    </source>
</reference>
<dbReference type="Pfam" id="PF01258">
    <property type="entry name" value="zf-dskA_traR"/>
    <property type="match status" value="1"/>
</dbReference>
<dbReference type="SUPFAM" id="SSF109635">
    <property type="entry name" value="DnaK suppressor protein DksA, alpha-hairpin domain"/>
    <property type="match status" value="1"/>
</dbReference>
<evidence type="ECO:0000259" key="5">
    <source>
        <dbReference type="Pfam" id="PF01258"/>
    </source>
</evidence>
<dbReference type="PANTHER" id="PTHR33823:SF2">
    <property type="entry name" value="RNA POLYMERASE-BINDING TRANSCRIPTION FACTOR DKSA"/>
    <property type="match status" value="1"/>
</dbReference>
<evidence type="ECO:0000313" key="7">
    <source>
        <dbReference type="EMBL" id="PZR16007.1"/>
    </source>
</evidence>
<proteinExistence type="predicted"/>
<evidence type="ECO:0000256" key="2">
    <source>
        <dbReference type="ARBA" id="ARBA00022771"/>
    </source>
</evidence>
<dbReference type="InterPro" id="IPR000962">
    <property type="entry name" value="Znf_DskA_TraR"/>
</dbReference>
<organism evidence="7 8">
    <name type="scientific">Archangium gephyra</name>
    <dbReference type="NCBI Taxonomy" id="48"/>
    <lineage>
        <taxon>Bacteria</taxon>
        <taxon>Pseudomonadati</taxon>
        <taxon>Myxococcota</taxon>
        <taxon>Myxococcia</taxon>
        <taxon>Myxococcales</taxon>
        <taxon>Cystobacterineae</taxon>
        <taxon>Archangiaceae</taxon>
        <taxon>Archangium</taxon>
    </lineage>
</organism>
<gene>
    <name evidence="7" type="ORF">DI536_06820</name>
</gene>
<name>A0A2W5TQ84_9BACT</name>